<dbReference type="InterPro" id="IPR038371">
    <property type="entry name" value="Cu_polyphenol_OxRdtase_sf"/>
</dbReference>
<comment type="cofactor">
    <cofactor evidence="3">
        <name>Cu(2+)</name>
        <dbReference type="ChEBI" id="CHEBI:29036"/>
    </cofactor>
</comment>
<dbReference type="Pfam" id="PF02578">
    <property type="entry name" value="Cu-oxidase_4"/>
    <property type="match status" value="1"/>
</dbReference>
<keyword evidence="9" id="KW-0378">Hydrolase</keyword>
<evidence type="ECO:0000256" key="1">
    <source>
        <dbReference type="ARBA" id="ARBA00000553"/>
    </source>
</evidence>
<organism evidence="17 18">
    <name type="scientific">Nocardia stercoris</name>
    <dbReference type="NCBI Taxonomy" id="2483361"/>
    <lineage>
        <taxon>Bacteria</taxon>
        <taxon>Bacillati</taxon>
        <taxon>Actinomycetota</taxon>
        <taxon>Actinomycetes</taxon>
        <taxon>Mycobacteriales</taxon>
        <taxon>Nocardiaceae</taxon>
        <taxon>Nocardia</taxon>
    </lineage>
</organism>
<gene>
    <name evidence="17" type="primary">pgeF</name>
    <name evidence="17" type="ORF">EBN03_27280</name>
</gene>
<dbReference type="GO" id="GO:0016491">
    <property type="term" value="F:oxidoreductase activity"/>
    <property type="evidence" value="ECO:0007669"/>
    <property type="project" value="UniProtKB-KW"/>
</dbReference>
<keyword evidence="10" id="KW-0862">Zinc</keyword>
<dbReference type="Proteomes" id="UP000279275">
    <property type="component" value="Unassembled WGS sequence"/>
</dbReference>
<dbReference type="GO" id="GO:0016787">
    <property type="term" value="F:hydrolase activity"/>
    <property type="evidence" value="ECO:0007669"/>
    <property type="project" value="UniProtKB-KW"/>
</dbReference>
<evidence type="ECO:0000256" key="8">
    <source>
        <dbReference type="ARBA" id="ARBA00022723"/>
    </source>
</evidence>
<evidence type="ECO:0000256" key="16">
    <source>
        <dbReference type="RuleBase" id="RU361274"/>
    </source>
</evidence>
<dbReference type="PANTHER" id="PTHR30616">
    <property type="entry name" value="UNCHARACTERIZED PROTEIN YFIH"/>
    <property type="match status" value="1"/>
</dbReference>
<keyword evidence="11" id="KW-0560">Oxidoreductase</keyword>
<dbReference type="PANTHER" id="PTHR30616:SF2">
    <property type="entry name" value="PURINE NUCLEOSIDE PHOSPHORYLASE LACC1"/>
    <property type="match status" value="1"/>
</dbReference>
<evidence type="ECO:0000256" key="2">
    <source>
        <dbReference type="ARBA" id="ARBA00001947"/>
    </source>
</evidence>
<reference evidence="17 18" key="1">
    <citation type="submission" date="2018-10" db="EMBL/GenBank/DDBJ databases">
        <title>Isolation from cow dung.</title>
        <authorList>
            <person name="Ling L."/>
        </authorList>
    </citation>
    <scope>NUCLEOTIDE SEQUENCE [LARGE SCALE GENOMIC DNA]</scope>
    <source>
        <strain evidence="17 18">NEAU-LL90</strain>
    </source>
</reference>
<name>A0A3M2KVC8_9NOCA</name>
<keyword evidence="8" id="KW-0479">Metal-binding</keyword>
<comment type="subunit">
    <text evidence="6">Homodimer.</text>
</comment>
<evidence type="ECO:0000256" key="9">
    <source>
        <dbReference type="ARBA" id="ARBA00022801"/>
    </source>
</evidence>
<dbReference type="FunFam" id="3.60.140.10:FF:000003">
    <property type="entry name" value="Polyphenol oxidase"/>
    <property type="match status" value="1"/>
</dbReference>
<dbReference type="SUPFAM" id="SSF64438">
    <property type="entry name" value="CNF1/YfiH-like putative cysteine hydrolases"/>
    <property type="match status" value="1"/>
</dbReference>
<dbReference type="OrthoDB" id="4279at2"/>
<dbReference type="GO" id="GO:0005507">
    <property type="term" value="F:copper ion binding"/>
    <property type="evidence" value="ECO:0007669"/>
    <property type="project" value="TreeGrafter"/>
</dbReference>
<keyword evidence="7" id="KW-0808">Transferase</keyword>
<accession>A0A3M2KVC8</accession>
<evidence type="ECO:0000256" key="3">
    <source>
        <dbReference type="ARBA" id="ARBA00001973"/>
    </source>
</evidence>
<dbReference type="InterPro" id="IPR003730">
    <property type="entry name" value="Cu_polyphenol_OxRdtase"/>
</dbReference>
<proteinExistence type="inferred from homology"/>
<evidence type="ECO:0000256" key="7">
    <source>
        <dbReference type="ARBA" id="ARBA00022679"/>
    </source>
</evidence>
<dbReference type="GO" id="GO:0017061">
    <property type="term" value="F:S-methyl-5-thioadenosine phosphorylase activity"/>
    <property type="evidence" value="ECO:0007669"/>
    <property type="project" value="UniProtKB-EC"/>
</dbReference>
<sequence length="259" mass="27118">MASVGSVSVAAVKSVVRRVTTTRAGGFSVAPYDSFNLGDHVGDDPEAVRRNRLRLAEGIGLPPERLVWMEQVHSRTVEIVDGPRAEPVPVTDALVTAQPDLALVVLTADCVPILLSDDEAGVIAAVHAGRVGARIGIVPRVLEAMISLGAKPERIGAFLGPAASGKHYEVPAAMRADVEAHLPGSATTTAKGTPGLDLRAGIRRQLEAAGVTGIAVDPRCTIEDRTLFSHRRESPTGRIAGVIWRETLPGDALSTGSAR</sequence>
<evidence type="ECO:0000256" key="12">
    <source>
        <dbReference type="ARBA" id="ARBA00023008"/>
    </source>
</evidence>
<dbReference type="AlphaFoldDB" id="A0A3M2KVC8"/>
<evidence type="ECO:0000256" key="10">
    <source>
        <dbReference type="ARBA" id="ARBA00022833"/>
    </source>
</evidence>
<dbReference type="EMBL" id="RFFH01000016">
    <property type="protein sequence ID" value="RMI29131.1"/>
    <property type="molecule type" value="Genomic_DNA"/>
</dbReference>
<comment type="catalytic activity">
    <reaction evidence="15">
        <text>S-methyl-5'-thioadenosine + phosphate = 5-(methylsulfanyl)-alpha-D-ribose 1-phosphate + adenine</text>
        <dbReference type="Rhea" id="RHEA:11852"/>
        <dbReference type="ChEBI" id="CHEBI:16708"/>
        <dbReference type="ChEBI" id="CHEBI:17509"/>
        <dbReference type="ChEBI" id="CHEBI:43474"/>
        <dbReference type="ChEBI" id="CHEBI:58533"/>
        <dbReference type="EC" id="2.4.2.28"/>
    </reaction>
    <physiologicalReaction direction="left-to-right" evidence="15">
        <dbReference type="Rhea" id="RHEA:11853"/>
    </physiologicalReaction>
</comment>
<protein>
    <recommendedName>
        <fullName evidence="16">Purine nucleoside phosphorylase</fullName>
    </recommendedName>
</protein>
<evidence type="ECO:0000256" key="13">
    <source>
        <dbReference type="ARBA" id="ARBA00047989"/>
    </source>
</evidence>
<comment type="similarity">
    <text evidence="5 16">Belongs to the purine nucleoside phosphorylase YfiH/LACC1 family.</text>
</comment>
<keyword evidence="12" id="KW-0186">Copper</keyword>
<dbReference type="Gene3D" id="3.60.140.10">
    <property type="entry name" value="CNF1/YfiH-like putative cysteine hydrolases"/>
    <property type="match status" value="1"/>
</dbReference>
<dbReference type="CDD" id="cd16833">
    <property type="entry name" value="YfiH"/>
    <property type="match status" value="1"/>
</dbReference>
<comment type="caution">
    <text evidence="17">The sequence shown here is derived from an EMBL/GenBank/DDBJ whole genome shotgun (WGS) entry which is preliminary data.</text>
</comment>
<evidence type="ECO:0000256" key="14">
    <source>
        <dbReference type="ARBA" id="ARBA00048968"/>
    </source>
</evidence>
<dbReference type="InterPro" id="IPR011324">
    <property type="entry name" value="Cytotoxic_necrot_fac-like_cat"/>
</dbReference>
<evidence type="ECO:0000256" key="6">
    <source>
        <dbReference type="ARBA" id="ARBA00011738"/>
    </source>
</evidence>
<evidence type="ECO:0000256" key="11">
    <source>
        <dbReference type="ARBA" id="ARBA00023002"/>
    </source>
</evidence>
<keyword evidence="18" id="KW-1185">Reference proteome</keyword>
<comment type="catalytic activity">
    <reaction evidence="1">
        <text>inosine + phosphate = alpha-D-ribose 1-phosphate + hypoxanthine</text>
        <dbReference type="Rhea" id="RHEA:27646"/>
        <dbReference type="ChEBI" id="CHEBI:17368"/>
        <dbReference type="ChEBI" id="CHEBI:17596"/>
        <dbReference type="ChEBI" id="CHEBI:43474"/>
        <dbReference type="ChEBI" id="CHEBI:57720"/>
        <dbReference type="EC" id="2.4.2.1"/>
    </reaction>
    <physiologicalReaction direction="left-to-right" evidence="1">
        <dbReference type="Rhea" id="RHEA:27647"/>
    </physiologicalReaction>
</comment>
<evidence type="ECO:0000256" key="4">
    <source>
        <dbReference type="ARBA" id="ARBA00003215"/>
    </source>
</evidence>
<evidence type="ECO:0000313" key="18">
    <source>
        <dbReference type="Proteomes" id="UP000279275"/>
    </source>
</evidence>
<dbReference type="NCBIfam" id="TIGR00726">
    <property type="entry name" value="peptidoglycan editing factor PgeF"/>
    <property type="match status" value="1"/>
</dbReference>
<comment type="cofactor">
    <cofactor evidence="2">
        <name>Zn(2+)</name>
        <dbReference type="ChEBI" id="CHEBI:29105"/>
    </cofactor>
</comment>
<evidence type="ECO:0000313" key="17">
    <source>
        <dbReference type="EMBL" id="RMI29131.1"/>
    </source>
</evidence>
<comment type="catalytic activity">
    <reaction evidence="13">
        <text>adenosine + H2O + H(+) = inosine + NH4(+)</text>
        <dbReference type="Rhea" id="RHEA:24408"/>
        <dbReference type="ChEBI" id="CHEBI:15377"/>
        <dbReference type="ChEBI" id="CHEBI:15378"/>
        <dbReference type="ChEBI" id="CHEBI:16335"/>
        <dbReference type="ChEBI" id="CHEBI:17596"/>
        <dbReference type="ChEBI" id="CHEBI:28938"/>
        <dbReference type="EC" id="3.5.4.4"/>
    </reaction>
    <physiologicalReaction direction="left-to-right" evidence="13">
        <dbReference type="Rhea" id="RHEA:24409"/>
    </physiologicalReaction>
</comment>
<evidence type="ECO:0000256" key="15">
    <source>
        <dbReference type="ARBA" id="ARBA00049893"/>
    </source>
</evidence>
<comment type="function">
    <text evidence="4">Purine nucleoside enzyme that catalyzes the phosphorolysis of adenosine and inosine nucleosides, yielding D-ribose 1-phosphate and the respective free bases, adenine and hypoxanthine. Also catalyzes the phosphorolysis of S-methyl-5'-thioadenosine into adenine and S-methyl-5-thio-alpha-D-ribose 1-phosphate. Also has adenosine deaminase activity.</text>
</comment>
<comment type="catalytic activity">
    <reaction evidence="14">
        <text>adenosine + phosphate = alpha-D-ribose 1-phosphate + adenine</text>
        <dbReference type="Rhea" id="RHEA:27642"/>
        <dbReference type="ChEBI" id="CHEBI:16335"/>
        <dbReference type="ChEBI" id="CHEBI:16708"/>
        <dbReference type="ChEBI" id="CHEBI:43474"/>
        <dbReference type="ChEBI" id="CHEBI:57720"/>
        <dbReference type="EC" id="2.4.2.1"/>
    </reaction>
    <physiologicalReaction direction="left-to-right" evidence="14">
        <dbReference type="Rhea" id="RHEA:27643"/>
    </physiologicalReaction>
</comment>
<evidence type="ECO:0000256" key="5">
    <source>
        <dbReference type="ARBA" id="ARBA00007353"/>
    </source>
</evidence>